<dbReference type="GO" id="GO:0005737">
    <property type="term" value="C:cytoplasm"/>
    <property type="evidence" value="ECO:0007669"/>
    <property type="project" value="TreeGrafter"/>
</dbReference>
<keyword evidence="3" id="KW-1133">Transmembrane helix</keyword>
<dbReference type="GO" id="GO:0016757">
    <property type="term" value="F:glycosyltransferase activity"/>
    <property type="evidence" value="ECO:0007669"/>
    <property type="project" value="TreeGrafter"/>
</dbReference>
<protein>
    <submittedName>
        <fullName evidence="5">Glycosyl transferase family 2</fullName>
    </submittedName>
</protein>
<evidence type="ECO:0000256" key="3">
    <source>
        <dbReference type="ARBA" id="ARBA00022989"/>
    </source>
</evidence>
<keyword evidence="6" id="KW-1185">Reference proteome</keyword>
<evidence type="ECO:0000256" key="4">
    <source>
        <dbReference type="SAM" id="MobiDB-lite"/>
    </source>
</evidence>
<dbReference type="OrthoDB" id="1997677at2"/>
<name>A0A2K9MKG9_9RHOB</name>
<dbReference type="PANTHER" id="PTHR21461">
    <property type="entry name" value="GLYCOSYLTRANSFERASE FAMILY 92 PROTEIN"/>
    <property type="match status" value="1"/>
</dbReference>
<dbReference type="GO" id="GO:0016020">
    <property type="term" value="C:membrane"/>
    <property type="evidence" value="ECO:0007669"/>
    <property type="project" value="UniProtKB-SubCell"/>
</dbReference>
<dbReference type="PANTHER" id="PTHR21461:SF69">
    <property type="entry name" value="GLYCOSYLTRANSFERASE FAMILY 92 PROTEIN"/>
    <property type="match status" value="1"/>
</dbReference>
<gene>
    <name evidence="5" type="ORF">CYR75_13085</name>
</gene>
<evidence type="ECO:0000313" key="6">
    <source>
        <dbReference type="Proteomes" id="UP000234882"/>
    </source>
</evidence>
<evidence type="ECO:0000256" key="2">
    <source>
        <dbReference type="ARBA" id="ARBA00022692"/>
    </source>
</evidence>
<keyword evidence="5" id="KW-0808">Transferase</keyword>
<dbReference type="InterPro" id="IPR029044">
    <property type="entry name" value="Nucleotide-diphossugar_trans"/>
</dbReference>
<feature type="compositionally biased region" description="Basic and acidic residues" evidence="4">
    <location>
        <begin position="200"/>
        <end position="216"/>
    </location>
</feature>
<dbReference type="AlphaFoldDB" id="A0A2K9MKG9"/>
<dbReference type="Proteomes" id="UP000234882">
    <property type="component" value="Chromosome"/>
</dbReference>
<proteinExistence type="predicted"/>
<keyword evidence="3" id="KW-0472">Membrane</keyword>
<keyword evidence="2" id="KW-0812">Transmembrane</keyword>
<dbReference type="Pfam" id="PF13704">
    <property type="entry name" value="Glyco_tranf_2_4"/>
    <property type="match status" value="1"/>
</dbReference>
<feature type="region of interest" description="Disordered" evidence="4">
    <location>
        <begin position="192"/>
        <end position="216"/>
    </location>
</feature>
<sequence length="776" mass="85621">MTGDNLTGPHILRRTLVTTPLAEICGDASVEGRLWDAIALPSGEARVYLGTDAQAAIAPFDDAAPTCRVVSGAPLISAPLGADKQIELPLLNGPTRIAPTPDEGGLMAGRDVLLGHCNHETPAVLRDWLIWHVRHHGVTGALILDRSAPGDADRRAAELAALLAESAAEPELTDALAKLRILFVDADTPLGAPDQGAESHPFHAADAPGKDRMDRPDPDPWRAPLAHPLILDLLRHRYLSRAHGIANLEPCDLLPRPQPGEGTVFDAARLAPAGILPLQGERIYPWSLRKGQEAAFSDHICRRFDATGRIRRWCIAPVRLPQGTICIMTRILGTRSGAAARPFWRFMALRHGGDDPSKVGQIVPKTSLVEDPDLLALSEDLGGSPMRQPTDDAPAAVVAAPDPQNAEVAIVTTMKNEGPFILEWLAYHRAIGVNRFLVYTNDCSDGTDGFLRLLDRKGYVTWRDNPYRDSGMKPQHAALNAANSEPIIQGADWAICMDVDEYIAIHTGDGTLPALFEAVPDANVISITWRLFGNNDIDAYRDGFITQSFTRASREFSPRPHQAWGFKTLYRNNGLFKKLGVHRPKGLIPQAISRVSWVNGSGREMPQDQWRNAWRSHTGTYGYDLVALNHYAVRSAESFLVKRDRGRVNHVDRDQGMAYWFRMNHNVVEDTRMQRMLPLLQAEYDRLLSDPEIAAMHESCVAAHRAKIAELKTDPAQQAFHAALTSQRTRRLSRLHGHFGANVYLAGPEAIPDDVVAREPEEDFFFTVEYDGEAQH</sequence>
<dbReference type="SUPFAM" id="SSF53448">
    <property type="entry name" value="Nucleotide-diphospho-sugar transferases"/>
    <property type="match status" value="1"/>
</dbReference>
<evidence type="ECO:0000313" key="5">
    <source>
        <dbReference type="EMBL" id="AUM75095.1"/>
    </source>
</evidence>
<reference evidence="6" key="1">
    <citation type="submission" date="2017-12" db="EMBL/GenBank/DDBJ databases">
        <title>Genomic analysis of Paracoccus sp. CBA4604.</title>
        <authorList>
            <person name="Roh S.W."/>
            <person name="Kim J.Y."/>
            <person name="Kim J.S."/>
        </authorList>
    </citation>
    <scope>NUCLEOTIDE SEQUENCE [LARGE SCALE GENOMIC DNA]</scope>
    <source>
        <strain evidence="6">CBA4604</strain>
    </source>
</reference>
<dbReference type="EMBL" id="CP025583">
    <property type="protein sequence ID" value="AUM75095.1"/>
    <property type="molecule type" value="Genomic_DNA"/>
</dbReference>
<organism evidence="5 6">
    <name type="scientific">Paracoccus jeotgali</name>
    <dbReference type="NCBI Taxonomy" id="2065379"/>
    <lineage>
        <taxon>Bacteria</taxon>
        <taxon>Pseudomonadati</taxon>
        <taxon>Pseudomonadota</taxon>
        <taxon>Alphaproteobacteria</taxon>
        <taxon>Rhodobacterales</taxon>
        <taxon>Paracoccaceae</taxon>
        <taxon>Paracoccus</taxon>
    </lineage>
</organism>
<evidence type="ECO:0000256" key="1">
    <source>
        <dbReference type="ARBA" id="ARBA00004167"/>
    </source>
</evidence>
<comment type="subcellular location">
    <subcellularLocation>
        <location evidence="1">Membrane</location>
        <topology evidence="1">Single-pass membrane protein</topology>
    </subcellularLocation>
</comment>
<accession>A0A2K9MKG9</accession>
<dbReference type="KEGG" id="paru:CYR75_13085"/>